<evidence type="ECO:0000313" key="6">
    <source>
        <dbReference type="EMBL" id="KAJ4324652.1"/>
    </source>
</evidence>
<dbReference type="GO" id="GO:0016705">
    <property type="term" value="F:oxidoreductase activity, acting on paired donors, with incorporation or reduction of molecular oxygen"/>
    <property type="evidence" value="ECO:0007669"/>
    <property type="project" value="InterPro"/>
</dbReference>
<dbReference type="Gene3D" id="1.10.630.10">
    <property type="entry name" value="Cytochrome P450"/>
    <property type="match status" value="1"/>
</dbReference>
<dbReference type="GO" id="GO:0004497">
    <property type="term" value="F:monooxygenase activity"/>
    <property type="evidence" value="ECO:0007669"/>
    <property type="project" value="UniProtKB-KW"/>
</dbReference>
<dbReference type="GO" id="GO:0005506">
    <property type="term" value="F:iron ion binding"/>
    <property type="evidence" value="ECO:0007669"/>
    <property type="project" value="InterPro"/>
</dbReference>
<reference evidence="6" key="1">
    <citation type="submission" date="2022-10" db="EMBL/GenBank/DDBJ databases">
        <title>Tapping the CABI collections for fungal endophytes: first genome assemblies for Collariella, Neodidymelliopsis, Ascochyta clinopodiicola, Didymella pomorum, Didymosphaeria variabile, Neocosmospora piperis and Neocucurbitaria cava.</title>
        <authorList>
            <person name="Hill R."/>
        </authorList>
    </citation>
    <scope>NUCLEOTIDE SEQUENCE</scope>
    <source>
        <strain evidence="6">IMI 366586</strain>
    </source>
</reference>
<dbReference type="SUPFAM" id="SSF48264">
    <property type="entry name" value="Cytochrome P450"/>
    <property type="match status" value="1"/>
</dbReference>
<dbReference type="Pfam" id="PF00067">
    <property type="entry name" value="p450"/>
    <property type="match status" value="1"/>
</dbReference>
<proteinExistence type="inferred from homology"/>
<comment type="caution">
    <text evidence="6">The sequence shown here is derived from an EMBL/GenBank/DDBJ whole genome shotgun (WGS) entry which is preliminary data.</text>
</comment>
<evidence type="ECO:0000256" key="4">
    <source>
        <dbReference type="ARBA" id="ARBA00023004"/>
    </source>
</evidence>
<keyword evidence="3" id="KW-0560">Oxidoreductase</keyword>
<evidence type="ECO:0008006" key="8">
    <source>
        <dbReference type="Google" id="ProtNLM"/>
    </source>
</evidence>
<accession>A0A9W8WH09</accession>
<evidence type="ECO:0000256" key="1">
    <source>
        <dbReference type="ARBA" id="ARBA00010617"/>
    </source>
</evidence>
<keyword evidence="4" id="KW-0408">Iron</keyword>
<dbReference type="InterPro" id="IPR050364">
    <property type="entry name" value="Cytochrome_P450_fung"/>
</dbReference>
<organism evidence="6 7">
    <name type="scientific">Fusarium piperis</name>
    <dbReference type="NCBI Taxonomy" id="1435070"/>
    <lineage>
        <taxon>Eukaryota</taxon>
        <taxon>Fungi</taxon>
        <taxon>Dikarya</taxon>
        <taxon>Ascomycota</taxon>
        <taxon>Pezizomycotina</taxon>
        <taxon>Sordariomycetes</taxon>
        <taxon>Hypocreomycetidae</taxon>
        <taxon>Hypocreales</taxon>
        <taxon>Nectriaceae</taxon>
        <taxon>Fusarium</taxon>
        <taxon>Fusarium solani species complex</taxon>
    </lineage>
</organism>
<evidence type="ECO:0000256" key="3">
    <source>
        <dbReference type="ARBA" id="ARBA00023002"/>
    </source>
</evidence>
<keyword evidence="7" id="KW-1185">Reference proteome</keyword>
<dbReference type="PANTHER" id="PTHR46300:SF2">
    <property type="entry name" value="CYTOCHROME P450 MONOOXYGENASE ALNH-RELATED"/>
    <property type="match status" value="1"/>
</dbReference>
<dbReference type="InterPro" id="IPR036396">
    <property type="entry name" value="Cyt_P450_sf"/>
</dbReference>
<dbReference type="InterPro" id="IPR002401">
    <property type="entry name" value="Cyt_P450_E_grp-I"/>
</dbReference>
<dbReference type="GO" id="GO:0020037">
    <property type="term" value="F:heme binding"/>
    <property type="evidence" value="ECO:0007669"/>
    <property type="project" value="InterPro"/>
</dbReference>
<dbReference type="AlphaFoldDB" id="A0A9W8WH09"/>
<dbReference type="OrthoDB" id="1103324at2759"/>
<evidence type="ECO:0000256" key="5">
    <source>
        <dbReference type="ARBA" id="ARBA00023033"/>
    </source>
</evidence>
<comment type="similarity">
    <text evidence="1">Belongs to the cytochrome P450 family.</text>
</comment>
<name>A0A9W8WH09_9HYPO</name>
<dbReference type="PANTHER" id="PTHR46300">
    <property type="entry name" value="P450, PUTATIVE (EUROFUNG)-RELATED-RELATED"/>
    <property type="match status" value="1"/>
</dbReference>
<keyword evidence="2" id="KW-0479">Metal-binding</keyword>
<protein>
    <recommendedName>
        <fullName evidence="8">Cytochrome P450 monooxygenase</fullName>
    </recommendedName>
</protein>
<dbReference type="InterPro" id="IPR001128">
    <property type="entry name" value="Cyt_P450"/>
</dbReference>
<keyword evidence="5" id="KW-0503">Monooxygenase</keyword>
<evidence type="ECO:0000256" key="2">
    <source>
        <dbReference type="ARBA" id="ARBA00022723"/>
    </source>
</evidence>
<sequence length="322" mass="37569">MGFQGNIIINDGQIAYDLFVKRSNIYSDRPPSVVGSIVSRGARSLLMPYGKRWRGVRKLFASLLTPAKCDTIYNQWSEAEAVITCMDVMKYPDDLTRVLNRFAMSVVRSITYGRRVFHRDPLMIDSEEAASNFVNAFRPGAFIIEYMPWLLKFPRFMQPGIKKLEQYRDLEDKFNMDKWHETVEIAKTYPDRHTIISEIKKLHEDEEIKEELTDMQCAATAMEIVGVGTDTTAASALILINALLLDPECLKKAHEELDRVIGQDRYPSWEEQDKLPYLRALIKEQHRWRPISPFSFTHYTREEDEYNGYRIPKNTVVRMNIW</sequence>
<gene>
    <name evidence="6" type="ORF">N0V84_003776</name>
</gene>
<evidence type="ECO:0000313" key="7">
    <source>
        <dbReference type="Proteomes" id="UP001140502"/>
    </source>
</evidence>
<dbReference type="PRINTS" id="PR00463">
    <property type="entry name" value="EP450I"/>
</dbReference>
<dbReference type="EMBL" id="JAPEUR010000057">
    <property type="protein sequence ID" value="KAJ4324652.1"/>
    <property type="molecule type" value="Genomic_DNA"/>
</dbReference>
<dbReference type="Proteomes" id="UP001140502">
    <property type="component" value="Unassembled WGS sequence"/>
</dbReference>